<evidence type="ECO:0000313" key="4">
    <source>
        <dbReference type="Proteomes" id="UP001549920"/>
    </source>
</evidence>
<evidence type="ECO:0000313" key="3">
    <source>
        <dbReference type="EMBL" id="KAL0859296.1"/>
    </source>
</evidence>
<dbReference type="EMBL" id="JBEUOH010000028">
    <property type="protein sequence ID" value="KAL0859296.1"/>
    <property type="molecule type" value="Genomic_DNA"/>
</dbReference>
<keyword evidence="4" id="KW-1185">Reference proteome</keyword>
<organism evidence="3 4">
    <name type="scientific">Loxostege sticticalis</name>
    <name type="common">Beet webworm moth</name>
    <dbReference type="NCBI Taxonomy" id="481309"/>
    <lineage>
        <taxon>Eukaryota</taxon>
        <taxon>Metazoa</taxon>
        <taxon>Ecdysozoa</taxon>
        <taxon>Arthropoda</taxon>
        <taxon>Hexapoda</taxon>
        <taxon>Insecta</taxon>
        <taxon>Pterygota</taxon>
        <taxon>Neoptera</taxon>
        <taxon>Endopterygota</taxon>
        <taxon>Lepidoptera</taxon>
        <taxon>Glossata</taxon>
        <taxon>Ditrysia</taxon>
        <taxon>Pyraloidea</taxon>
        <taxon>Crambidae</taxon>
        <taxon>Pyraustinae</taxon>
        <taxon>Loxostege</taxon>
    </lineage>
</organism>
<dbReference type="Proteomes" id="UP001549920">
    <property type="component" value="Unassembled WGS sequence"/>
</dbReference>
<evidence type="ECO:0000259" key="2">
    <source>
        <dbReference type="Pfam" id="PF16060"/>
    </source>
</evidence>
<evidence type="ECO:0000256" key="1">
    <source>
        <dbReference type="SAM" id="MobiDB-lite"/>
    </source>
</evidence>
<protein>
    <recommendedName>
        <fullName evidence="2">DUF4802 domain-containing protein</fullName>
    </recommendedName>
</protein>
<feature type="region of interest" description="Disordered" evidence="1">
    <location>
        <begin position="73"/>
        <end position="94"/>
    </location>
</feature>
<comment type="caution">
    <text evidence="3">The sequence shown here is derived from an EMBL/GenBank/DDBJ whole genome shotgun (WGS) entry which is preliminary data.</text>
</comment>
<proteinExistence type="predicted"/>
<sequence length="273" mass="30914">MTSNSGAVFFLGSRAHYQVLQQPESQSYDIENGNASTETIYQNPSAHEMSTDNADYGERNWNYDQDINMTEEKEKTDMGNGVKRRTKRRQSETTLCERDNDMKPALLNNIDSSTPKAKTRRRIPVFSFLSSLGRRRRLEQVQYLQHIESALAACTYRGSCRCLDCQSRYFECDESEGYSSDESDYSAQFAPQPAISVQQYEEEEDDDDEVFIDTVPGDNTSTDMLLETKETTTHMSASSCETEEDGDMQLEVAAGTPVILNYLLTHPVTCAIQ</sequence>
<accession>A0ABR3H3B2</accession>
<dbReference type="Pfam" id="PF16060">
    <property type="entry name" value="DUF4802"/>
    <property type="match status" value="1"/>
</dbReference>
<dbReference type="InterPro" id="IPR032061">
    <property type="entry name" value="DUF4802"/>
</dbReference>
<name>A0ABR3H3B2_LOXSC</name>
<reference evidence="3 4" key="1">
    <citation type="submission" date="2024-06" db="EMBL/GenBank/DDBJ databases">
        <title>A chromosome-level genome assembly of beet webworm, Loxostege sticticalis.</title>
        <authorList>
            <person name="Zhang Y."/>
        </authorList>
    </citation>
    <scope>NUCLEOTIDE SEQUENCE [LARGE SCALE GENOMIC DNA]</scope>
    <source>
        <strain evidence="3">AQ026</strain>
        <tissue evidence="3">Whole body</tissue>
    </source>
</reference>
<gene>
    <name evidence="3" type="ORF">ABMA27_011101</name>
</gene>
<feature type="domain" description="DUF4802" evidence="2">
    <location>
        <begin position="153"/>
        <end position="181"/>
    </location>
</feature>